<dbReference type="GO" id="GO:0016020">
    <property type="term" value="C:membrane"/>
    <property type="evidence" value="ECO:0007669"/>
    <property type="project" value="UniProtKB-SubCell"/>
</dbReference>
<evidence type="ECO:0000256" key="2">
    <source>
        <dbReference type="ARBA" id="ARBA00022692"/>
    </source>
</evidence>
<evidence type="ECO:0000313" key="8">
    <source>
        <dbReference type="EMBL" id="KZV91720.1"/>
    </source>
</evidence>
<evidence type="ECO:0000256" key="4">
    <source>
        <dbReference type="ARBA" id="ARBA00023136"/>
    </source>
</evidence>
<organism evidence="8 9">
    <name type="scientific">Exidia glandulosa HHB12029</name>
    <dbReference type="NCBI Taxonomy" id="1314781"/>
    <lineage>
        <taxon>Eukaryota</taxon>
        <taxon>Fungi</taxon>
        <taxon>Dikarya</taxon>
        <taxon>Basidiomycota</taxon>
        <taxon>Agaricomycotina</taxon>
        <taxon>Agaricomycetes</taxon>
        <taxon>Auriculariales</taxon>
        <taxon>Exidiaceae</taxon>
        <taxon>Exidia</taxon>
    </lineage>
</organism>
<feature type="compositionally biased region" description="Polar residues" evidence="5">
    <location>
        <begin position="370"/>
        <end position="383"/>
    </location>
</feature>
<feature type="region of interest" description="Disordered" evidence="5">
    <location>
        <begin position="236"/>
        <end position="310"/>
    </location>
</feature>
<feature type="signal peptide" evidence="7">
    <location>
        <begin position="1"/>
        <end position="23"/>
    </location>
</feature>
<dbReference type="InParanoid" id="A0A165HBH4"/>
<gene>
    <name evidence="8" type="ORF">EXIGLDRAFT_836927</name>
</gene>
<evidence type="ECO:0000256" key="7">
    <source>
        <dbReference type="SAM" id="SignalP"/>
    </source>
</evidence>
<keyword evidence="7" id="KW-0732">Signal</keyword>
<name>A0A165HBH4_EXIGL</name>
<keyword evidence="2 6" id="KW-0812">Transmembrane</keyword>
<reference evidence="8 9" key="1">
    <citation type="journal article" date="2016" name="Mol. Biol. Evol.">
        <title>Comparative Genomics of Early-Diverging Mushroom-Forming Fungi Provides Insights into the Origins of Lignocellulose Decay Capabilities.</title>
        <authorList>
            <person name="Nagy L.G."/>
            <person name="Riley R."/>
            <person name="Tritt A."/>
            <person name="Adam C."/>
            <person name="Daum C."/>
            <person name="Floudas D."/>
            <person name="Sun H."/>
            <person name="Yadav J.S."/>
            <person name="Pangilinan J."/>
            <person name="Larsson K.H."/>
            <person name="Matsuura K."/>
            <person name="Barry K."/>
            <person name="Labutti K."/>
            <person name="Kuo R."/>
            <person name="Ohm R.A."/>
            <person name="Bhattacharya S.S."/>
            <person name="Shirouzu T."/>
            <person name="Yoshinaga Y."/>
            <person name="Martin F.M."/>
            <person name="Grigoriev I.V."/>
            <person name="Hibbett D.S."/>
        </authorList>
    </citation>
    <scope>NUCLEOTIDE SEQUENCE [LARGE SCALE GENOMIC DNA]</scope>
    <source>
        <strain evidence="8 9">HHB12029</strain>
    </source>
</reference>
<proteinExistence type="predicted"/>
<comment type="subcellular location">
    <subcellularLocation>
        <location evidence="1">Membrane</location>
        <topology evidence="1">Single-pass membrane protein</topology>
    </subcellularLocation>
</comment>
<dbReference type="PANTHER" id="PTHR15549:SF30">
    <property type="entry name" value="MID2 DOMAIN-CONTAINING PROTEIN"/>
    <property type="match status" value="1"/>
</dbReference>
<accession>A0A165HBH4</accession>
<dbReference type="OrthoDB" id="10644513at2759"/>
<evidence type="ECO:0000256" key="1">
    <source>
        <dbReference type="ARBA" id="ARBA00004167"/>
    </source>
</evidence>
<keyword evidence="4 6" id="KW-0472">Membrane</keyword>
<dbReference type="AlphaFoldDB" id="A0A165HBH4"/>
<dbReference type="EMBL" id="KV426022">
    <property type="protein sequence ID" value="KZV91720.1"/>
    <property type="molecule type" value="Genomic_DNA"/>
</dbReference>
<feature type="transmembrane region" description="Helical" evidence="6">
    <location>
        <begin position="188"/>
        <end position="213"/>
    </location>
</feature>
<dbReference type="PANTHER" id="PTHR15549">
    <property type="entry name" value="PAIRED IMMUNOGLOBULIN-LIKE TYPE 2 RECEPTOR"/>
    <property type="match status" value="1"/>
</dbReference>
<dbReference type="GO" id="GO:0071944">
    <property type="term" value="C:cell periphery"/>
    <property type="evidence" value="ECO:0007669"/>
    <property type="project" value="UniProtKB-ARBA"/>
</dbReference>
<feature type="chain" id="PRO_5007858575" description="Mid2 domain-containing protein" evidence="7">
    <location>
        <begin position="24"/>
        <end position="451"/>
    </location>
</feature>
<evidence type="ECO:0000313" key="9">
    <source>
        <dbReference type="Proteomes" id="UP000077266"/>
    </source>
</evidence>
<evidence type="ECO:0000256" key="5">
    <source>
        <dbReference type="SAM" id="MobiDB-lite"/>
    </source>
</evidence>
<keyword evidence="3 6" id="KW-1133">Transmembrane helix</keyword>
<dbReference type="Gene3D" id="2.60.120.260">
    <property type="entry name" value="Galactose-binding domain-like"/>
    <property type="match status" value="1"/>
</dbReference>
<keyword evidence="9" id="KW-1185">Reference proteome</keyword>
<dbReference type="Proteomes" id="UP000077266">
    <property type="component" value="Unassembled WGS sequence"/>
</dbReference>
<evidence type="ECO:0000256" key="6">
    <source>
        <dbReference type="SAM" id="Phobius"/>
    </source>
</evidence>
<evidence type="ECO:0000256" key="3">
    <source>
        <dbReference type="ARBA" id="ARBA00022989"/>
    </source>
</evidence>
<protein>
    <recommendedName>
        <fullName evidence="10">Mid2 domain-containing protein</fullName>
    </recommendedName>
</protein>
<feature type="compositionally biased region" description="Low complexity" evidence="5">
    <location>
        <begin position="283"/>
        <end position="304"/>
    </location>
</feature>
<dbReference type="PROSITE" id="PS51257">
    <property type="entry name" value="PROKAR_LIPOPROTEIN"/>
    <property type="match status" value="1"/>
</dbReference>
<feature type="region of interest" description="Disordered" evidence="5">
    <location>
        <begin position="322"/>
        <end position="451"/>
    </location>
</feature>
<feature type="compositionally biased region" description="Polar residues" evidence="5">
    <location>
        <begin position="431"/>
        <end position="442"/>
    </location>
</feature>
<evidence type="ECO:0008006" key="10">
    <source>
        <dbReference type="Google" id="ProtNLM"/>
    </source>
</evidence>
<dbReference type="InterPro" id="IPR051694">
    <property type="entry name" value="Immunoregulatory_rcpt-like"/>
</dbReference>
<sequence length="451" mass="48433">MPAMRRAASYAGLVLACASIVAADLVAYHGDNKAITFSTSPVDKDCSDITKCLNNWWTQKDITGTTLYYTAGPSTSLQLAFKGSMVTLYGRTLASGGAAAIRLDNGSPFTLSFQDSDGSGDNATWTQDRLDPNQQHTLTVTYQSPTNAVSDSQYPIAIESFMVDTGSSSSESKSDTQEQQDEDDNSKIISLAAGLAGGVALLLALLACAFYWYRRRQQMRPHYEGVHPLNLAPSEHSYGPGGYPPSQQQMRNAGPSAIYPFTVPQPGSHVTSSSQQHPHHTYNSSSSALLGNASHSPSPVPSAHQQRQQDPNVYVQYQPMPPQLLANNTGSSASSSARHQPLPPQRPTPRIDTGLDLAELAPPVRPPSPTETTHSYESWTSSDFGPVPSPFIADGPPVPRVPAHLASSVEKGGRRRPPARPAQAGSRSHVTRTTTRQSNQTALPPYSEKAR</sequence>